<reference evidence="1 2" key="1">
    <citation type="submission" date="2014-04" db="EMBL/GenBank/DDBJ databases">
        <authorList>
            <person name="Sears C."/>
            <person name="Carroll K."/>
            <person name="Sack B.R."/>
            <person name="Qadri F."/>
            <person name="Myers L.L."/>
            <person name="Chung G.-T."/>
            <person name="Escheverria P."/>
            <person name="Fraser C.M."/>
            <person name="Sadzewicz L."/>
            <person name="Shefchek K.A."/>
            <person name="Tallon L."/>
            <person name="Das S.P."/>
            <person name="Daugherty S."/>
            <person name="Mongodin E.F."/>
        </authorList>
    </citation>
    <scope>NUCLEOTIDE SEQUENCE [LARGE SCALE GENOMIC DNA]</scope>
    <source>
        <strain evidence="1 2">3776 D15 i</strain>
    </source>
</reference>
<evidence type="ECO:0000313" key="1">
    <source>
        <dbReference type="EMBL" id="KDS35121.1"/>
    </source>
</evidence>
<organism evidence="1 2">
    <name type="scientific">Parabacteroides distasonis str. 3776 D15 i</name>
    <dbReference type="NCBI Taxonomy" id="1339342"/>
    <lineage>
        <taxon>Bacteria</taxon>
        <taxon>Pseudomonadati</taxon>
        <taxon>Bacteroidota</taxon>
        <taxon>Bacteroidia</taxon>
        <taxon>Bacteroidales</taxon>
        <taxon>Tannerellaceae</taxon>
        <taxon>Parabacteroides</taxon>
    </lineage>
</organism>
<accession>A0AB34LBF9</accession>
<comment type="caution">
    <text evidence="1">The sequence shown here is derived from an EMBL/GenBank/DDBJ whole genome shotgun (WGS) entry which is preliminary data.</text>
</comment>
<evidence type="ECO:0000313" key="2">
    <source>
        <dbReference type="Proteomes" id="UP000027850"/>
    </source>
</evidence>
<dbReference type="Proteomes" id="UP000027850">
    <property type="component" value="Unassembled WGS sequence"/>
</dbReference>
<name>A0AB34LBF9_PARDI</name>
<proteinExistence type="predicted"/>
<dbReference type="EMBL" id="JNHK01000096">
    <property type="protein sequence ID" value="KDS35121.1"/>
    <property type="molecule type" value="Genomic_DNA"/>
</dbReference>
<protein>
    <submittedName>
        <fullName evidence="1">Uncharacterized protein</fullName>
    </submittedName>
</protein>
<sequence length="37" mass="4593">MHFTNLSPKRYLLNKENTVYLFLKEKRKNNFYVWSGI</sequence>
<gene>
    <name evidence="1" type="ORF">M091_2597</name>
</gene>
<dbReference type="AlphaFoldDB" id="A0AB34LBF9"/>